<dbReference type="AlphaFoldDB" id="A0A8X7CPL8"/>
<keyword evidence="3" id="KW-1185">Reference proteome</keyword>
<organism evidence="2 3">
    <name type="scientific">Trichonephila inaurata madagascariensis</name>
    <dbReference type="NCBI Taxonomy" id="2747483"/>
    <lineage>
        <taxon>Eukaryota</taxon>
        <taxon>Metazoa</taxon>
        <taxon>Ecdysozoa</taxon>
        <taxon>Arthropoda</taxon>
        <taxon>Chelicerata</taxon>
        <taxon>Arachnida</taxon>
        <taxon>Araneae</taxon>
        <taxon>Araneomorphae</taxon>
        <taxon>Entelegynae</taxon>
        <taxon>Araneoidea</taxon>
        <taxon>Nephilidae</taxon>
        <taxon>Trichonephila</taxon>
        <taxon>Trichonephila inaurata</taxon>
    </lineage>
</organism>
<feature type="region of interest" description="Disordered" evidence="1">
    <location>
        <begin position="429"/>
        <end position="449"/>
    </location>
</feature>
<gene>
    <name evidence="2" type="ORF">TNIN_128731</name>
</gene>
<feature type="compositionally biased region" description="Basic residues" evidence="1">
    <location>
        <begin position="530"/>
        <end position="548"/>
    </location>
</feature>
<evidence type="ECO:0000313" key="2">
    <source>
        <dbReference type="EMBL" id="GFY75786.1"/>
    </source>
</evidence>
<feature type="region of interest" description="Disordered" evidence="1">
    <location>
        <begin position="701"/>
        <end position="736"/>
    </location>
</feature>
<feature type="compositionally biased region" description="Basic and acidic residues" evidence="1">
    <location>
        <begin position="434"/>
        <end position="444"/>
    </location>
</feature>
<dbReference type="OrthoDB" id="6449442at2759"/>
<feature type="region of interest" description="Disordered" evidence="1">
    <location>
        <begin position="501"/>
        <end position="577"/>
    </location>
</feature>
<feature type="region of interest" description="Disordered" evidence="1">
    <location>
        <begin position="1"/>
        <end position="36"/>
    </location>
</feature>
<proteinExistence type="predicted"/>
<feature type="compositionally biased region" description="Low complexity" evidence="1">
    <location>
        <begin position="707"/>
        <end position="719"/>
    </location>
</feature>
<feature type="compositionally biased region" description="Basic residues" evidence="1">
    <location>
        <begin position="507"/>
        <end position="523"/>
    </location>
</feature>
<name>A0A8X7CPL8_9ARAC</name>
<accession>A0A8X7CPL8</accession>
<dbReference type="Proteomes" id="UP000886998">
    <property type="component" value="Unassembled WGS sequence"/>
</dbReference>
<dbReference type="EMBL" id="BMAV01021614">
    <property type="protein sequence ID" value="GFY75786.1"/>
    <property type="molecule type" value="Genomic_DNA"/>
</dbReference>
<comment type="caution">
    <text evidence="2">The sequence shown here is derived from an EMBL/GenBank/DDBJ whole genome shotgun (WGS) entry which is preliminary data.</text>
</comment>
<feature type="compositionally biased region" description="Polar residues" evidence="1">
    <location>
        <begin position="567"/>
        <end position="577"/>
    </location>
</feature>
<feature type="compositionally biased region" description="Basic and acidic residues" evidence="1">
    <location>
        <begin position="11"/>
        <end position="20"/>
    </location>
</feature>
<sequence>MGDSDSIENASEQKQKDKRYVASQLSYPQFDKKHHDKRSVLVLKQQTLEIHVPDHPPIMIQTPQRVEQKLSNLHPPNNFRIPEEPHEEDYDDQNAQFHPRIAIARLSGGNEKNVQRNGMNHVFPPNPRNNFHVAEEHHEDFDTQAGKFYPRIIVAKLTGGNEENVQHNSMKHIFPPNNLHTEEEGHEEDFDAHTGQFYPRTALARLNGKNKMHKNKLGDKPGVDIIIEKKIQKDSVADVGQKIIKNTTQVKMSVTKSLNQDHGIVHEPHHINDLMSGFDENKNDKYYSPIKRKAIAVSSANGGETLQEVFEKDEKIQETDPITGTKEESRKVIRKTSNTISENLPSHVESIGKKSKHVMIMRPQEESEDEIAIAKRADENNEDESNNIFPMDDSGTKLDNVHNIYKPNKRFVSKFSNYNLNPFRKNMKYPSLKMPHESMDDHPHSNISIPESASIRAPQQDFENDLDSENNPFPYGFPENPEVLPEAEYEYNDLSDELQEPSQKVALQKHRFQGTRPSTKKKISNNSDNHKKKFLKKQKYKKQPKKNSKSQETHPEFENVSDGLNAINLNDGKNPNKSRNLVYIRKRTLEILLPSNILKRDGKNNSEGENSATDLLKPRQDPHFQGIENNFIQDQFSNYVENIPYLSNDQNSPDYQVMEREMFPNSPTKRHKKRVQIELQKLPFEIEVNHPNNHLQMVANKNKRDATPSSTSTSKTTQSSKKKRSKIYHREIKKNV</sequence>
<evidence type="ECO:0000313" key="3">
    <source>
        <dbReference type="Proteomes" id="UP000886998"/>
    </source>
</evidence>
<evidence type="ECO:0000256" key="1">
    <source>
        <dbReference type="SAM" id="MobiDB-lite"/>
    </source>
</evidence>
<reference evidence="2" key="1">
    <citation type="submission" date="2020-08" db="EMBL/GenBank/DDBJ databases">
        <title>Multicomponent nature underlies the extraordinary mechanical properties of spider dragline silk.</title>
        <authorList>
            <person name="Kono N."/>
            <person name="Nakamura H."/>
            <person name="Mori M."/>
            <person name="Yoshida Y."/>
            <person name="Ohtoshi R."/>
            <person name="Malay A.D."/>
            <person name="Moran D.A.P."/>
            <person name="Tomita M."/>
            <person name="Numata K."/>
            <person name="Arakawa K."/>
        </authorList>
    </citation>
    <scope>NUCLEOTIDE SEQUENCE</scope>
</reference>
<protein>
    <submittedName>
        <fullName evidence="2">Uncharacterized protein</fullName>
    </submittedName>
</protein>